<dbReference type="CDD" id="cd07821">
    <property type="entry name" value="PYR_PYL_RCAR_like"/>
    <property type="match status" value="1"/>
</dbReference>
<dbReference type="SUPFAM" id="SSF55961">
    <property type="entry name" value="Bet v1-like"/>
    <property type="match status" value="1"/>
</dbReference>
<dbReference type="Gene3D" id="3.30.530.20">
    <property type="match status" value="1"/>
</dbReference>
<protein>
    <recommendedName>
        <fullName evidence="3">SRPBCC family protein</fullName>
    </recommendedName>
</protein>
<organism evidence="1 2">
    <name type="scientific">Edaphobacter acidisoli</name>
    <dbReference type="NCBI Taxonomy" id="2040573"/>
    <lineage>
        <taxon>Bacteria</taxon>
        <taxon>Pseudomonadati</taxon>
        <taxon>Acidobacteriota</taxon>
        <taxon>Terriglobia</taxon>
        <taxon>Terriglobales</taxon>
        <taxon>Acidobacteriaceae</taxon>
        <taxon>Edaphobacter</taxon>
    </lineage>
</organism>
<keyword evidence="2" id="KW-1185">Reference proteome</keyword>
<accession>A0A916W6I4</accession>
<dbReference type="RefSeq" id="WP_188759343.1">
    <property type="nucleotide sequence ID" value="NZ_BMJB01000001.1"/>
</dbReference>
<evidence type="ECO:0008006" key="3">
    <source>
        <dbReference type="Google" id="ProtNLM"/>
    </source>
</evidence>
<proteinExistence type="predicted"/>
<evidence type="ECO:0000313" key="2">
    <source>
        <dbReference type="Proteomes" id="UP000648801"/>
    </source>
</evidence>
<reference evidence="1" key="2">
    <citation type="submission" date="2020-09" db="EMBL/GenBank/DDBJ databases">
        <authorList>
            <person name="Sun Q."/>
            <person name="Zhou Y."/>
        </authorList>
    </citation>
    <scope>NUCLEOTIDE SEQUENCE</scope>
    <source>
        <strain evidence="1">CGMCC 1.15447</strain>
    </source>
</reference>
<sequence length="132" mass="14317">MASVYREIVVDVPASRAWAALQDMGRADRLFAGVLVSCSLAEGVRTVEFANGFVAKERVITVDHERRRVVYSALNEAFVHHSATMQIVAEGDARCRFVWTSDVLPEQAADRITPLIDAGCAAVKKNLEGGAA</sequence>
<dbReference type="Proteomes" id="UP000648801">
    <property type="component" value="Unassembled WGS sequence"/>
</dbReference>
<evidence type="ECO:0000313" key="1">
    <source>
        <dbReference type="EMBL" id="GGA70330.1"/>
    </source>
</evidence>
<reference evidence="1" key="1">
    <citation type="journal article" date="2014" name="Int. J. Syst. Evol. Microbiol.">
        <title>Complete genome sequence of Corynebacterium casei LMG S-19264T (=DSM 44701T), isolated from a smear-ripened cheese.</title>
        <authorList>
            <consortium name="US DOE Joint Genome Institute (JGI-PGF)"/>
            <person name="Walter F."/>
            <person name="Albersmeier A."/>
            <person name="Kalinowski J."/>
            <person name="Ruckert C."/>
        </authorList>
    </citation>
    <scope>NUCLEOTIDE SEQUENCE</scope>
    <source>
        <strain evidence="1">CGMCC 1.15447</strain>
    </source>
</reference>
<comment type="caution">
    <text evidence="1">The sequence shown here is derived from an EMBL/GenBank/DDBJ whole genome shotgun (WGS) entry which is preliminary data.</text>
</comment>
<dbReference type="InterPro" id="IPR023393">
    <property type="entry name" value="START-like_dom_sf"/>
</dbReference>
<dbReference type="AlphaFoldDB" id="A0A916W6I4"/>
<name>A0A916W6I4_9BACT</name>
<dbReference type="InterPro" id="IPR019587">
    <property type="entry name" value="Polyketide_cyclase/dehydratase"/>
</dbReference>
<dbReference type="Pfam" id="PF10604">
    <property type="entry name" value="Polyketide_cyc2"/>
    <property type="match status" value="1"/>
</dbReference>
<dbReference type="EMBL" id="BMJB01000001">
    <property type="protein sequence ID" value="GGA70330.1"/>
    <property type="molecule type" value="Genomic_DNA"/>
</dbReference>
<gene>
    <name evidence="1" type="ORF">GCM10011507_22330</name>
</gene>